<organism evidence="1 2">
    <name type="scientific">Arctium lappa</name>
    <name type="common">Greater burdock</name>
    <name type="synonym">Lappa major</name>
    <dbReference type="NCBI Taxonomy" id="4217"/>
    <lineage>
        <taxon>Eukaryota</taxon>
        <taxon>Viridiplantae</taxon>
        <taxon>Streptophyta</taxon>
        <taxon>Embryophyta</taxon>
        <taxon>Tracheophyta</taxon>
        <taxon>Spermatophyta</taxon>
        <taxon>Magnoliopsida</taxon>
        <taxon>eudicotyledons</taxon>
        <taxon>Gunneridae</taxon>
        <taxon>Pentapetalae</taxon>
        <taxon>asterids</taxon>
        <taxon>campanulids</taxon>
        <taxon>Asterales</taxon>
        <taxon>Asteraceae</taxon>
        <taxon>Carduoideae</taxon>
        <taxon>Cardueae</taxon>
        <taxon>Arctiinae</taxon>
        <taxon>Arctium</taxon>
    </lineage>
</organism>
<sequence length="738" mass="81656">MWLSKSTSNFYGGGGHSVSAGHGLPKCKANSIVAIAIDKDKNSQHALKWVVDQLITRGQTVVLVHVHKISASGGRPDSANKLQNEKQIRDLFLTFHCFCTRKQVQCIDVILEDTNIPKALAEYASQVGIEYLVLGASSRHGFIRFKTSDVPSHVMKVAPDFCTIYVISKGKISSAKKSLRPAPFVSPLIEQIQEQSNTTTTTTTPTAAATPTTTTNSFASLAPRKNSFHVRGLSCKLLAAPEKPPEKPRPVPDELESFISPFTRPGRAANAKLMSLGDLPESETDISFVSSGRPSIDRMPAAFYNDLDSGTPSCFSTSSDYSCGSPYLRSSSHNADEGDNEIERLKMELMKRMDLYSSACKEAVTAKQKAGELQQWRMEEQHRLEEEARVIAEKEKAKGQADMEKVEAARRIAELESRKRATAEMQALSTDKDDLVNVPDNQFKYRRYTIEEIEEATEFFAQSRKIGEGGYGPVFKGSLNHTPVAIKVLRPDAAQGRSQFQREVEVLSCMRHPNMVLLLGACPEYGCLVYEYMANGSLEDRLHRRGNTPPLSWQIRFKIASEIATGILFLHQTKPEPIVHRDLKPGNILLDQNFVSKISDVGLARLLPPSVTEDITQYRMTSTAGTFCYIDPEYQQTGMLGVKSDVYSLGIMLLQLITARPAMGLSHHVENAIDGGTFTEMLDPTVPDWPQDEALGFAKLALQCAELRRKDRPDLGKVVLPELVRLRDLGEESMAAAS</sequence>
<accession>A0ACB9DPQ8</accession>
<keyword evidence="2" id="KW-1185">Reference proteome</keyword>
<reference evidence="1 2" key="2">
    <citation type="journal article" date="2022" name="Mol. Ecol. Resour.">
        <title>The genomes of chicory, endive, great burdock and yacon provide insights into Asteraceae paleo-polyploidization history and plant inulin production.</title>
        <authorList>
            <person name="Fan W."/>
            <person name="Wang S."/>
            <person name="Wang H."/>
            <person name="Wang A."/>
            <person name="Jiang F."/>
            <person name="Liu H."/>
            <person name="Zhao H."/>
            <person name="Xu D."/>
            <person name="Zhang Y."/>
        </authorList>
    </citation>
    <scope>NUCLEOTIDE SEQUENCE [LARGE SCALE GENOMIC DNA]</scope>
    <source>
        <strain evidence="2">cv. Niubang</strain>
    </source>
</reference>
<evidence type="ECO:0000313" key="2">
    <source>
        <dbReference type="Proteomes" id="UP001055879"/>
    </source>
</evidence>
<protein>
    <submittedName>
        <fullName evidence="1">Uncharacterized protein</fullName>
    </submittedName>
</protein>
<reference evidence="2" key="1">
    <citation type="journal article" date="2022" name="Mol. Ecol. Resour.">
        <title>The genomes of chicory, endive, great burdock and yacon provide insights into Asteraceae palaeo-polyploidization history and plant inulin production.</title>
        <authorList>
            <person name="Fan W."/>
            <person name="Wang S."/>
            <person name="Wang H."/>
            <person name="Wang A."/>
            <person name="Jiang F."/>
            <person name="Liu H."/>
            <person name="Zhao H."/>
            <person name="Xu D."/>
            <person name="Zhang Y."/>
        </authorList>
    </citation>
    <scope>NUCLEOTIDE SEQUENCE [LARGE SCALE GENOMIC DNA]</scope>
    <source>
        <strain evidence="2">cv. Niubang</strain>
    </source>
</reference>
<gene>
    <name evidence="1" type="ORF">L6452_11673</name>
</gene>
<dbReference type="Proteomes" id="UP001055879">
    <property type="component" value="Linkage Group LG03"/>
</dbReference>
<dbReference type="EMBL" id="CM042049">
    <property type="protein sequence ID" value="KAI3748537.1"/>
    <property type="molecule type" value="Genomic_DNA"/>
</dbReference>
<name>A0ACB9DPQ8_ARCLA</name>
<proteinExistence type="predicted"/>
<evidence type="ECO:0000313" key="1">
    <source>
        <dbReference type="EMBL" id="KAI3748537.1"/>
    </source>
</evidence>
<comment type="caution">
    <text evidence="1">The sequence shown here is derived from an EMBL/GenBank/DDBJ whole genome shotgun (WGS) entry which is preliminary data.</text>
</comment>